<feature type="transmembrane region" description="Helical" evidence="5">
    <location>
        <begin position="175"/>
        <end position="194"/>
    </location>
</feature>
<evidence type="ECO:0000256" key="5">
    <source>
        <dbReference type="SAM" id="Phobius"/>
    </source>
</evidence>
<comment type="subcellular location">
    <subcellularLocation>
        <location evidence="1">Membrane</location>
        <topology evidence="1">Multi-pass membrane protein</topology>
    </subcellularLocation>
</comment>
<feature type="transmembrane region" description="Helical" evidence="5">
    <location>
        <begin position="304"/>
        <end position="324"/>
    </location>
</feature>
<name>A0AAU9JW78_9CILI</name>
<feature type="transmembrane region" description="Helical" evidence="5">
    <location>
        <begin position="147"/>
        <end position="168"/>
    </location>
</feature>
<dbReference type="GO" id="GO:0015165">
    <property type="term" value="F:pyrimidine nucleotide-sugar transmembrane transporter activity"/>
    <property type="evidence" value="ECO:0007669"/>
    <property type="project" value="InterPro"/>
</dbReference>
<evidence type="ECO:0000256" key="1">
    <source>
        <dbReference type="ARBA" id="ARBA00004141"/>
    </source>
</evidence>
<feature type="transmembrane region" description="Helical" evidence="5">
    <location>
        <begin position="278"/>
        <end position="297"/>
    </location>
</feature>
<dbReference type="EMBL" id="CAJZBQ010000050">
    <property type="protein sequence ID" value="CAG9329999.1"/>
    <property type="molecule type" value="Genomic_DNA"/>
</dbReference>
<dbReference type="InterPro" id="IPR007271">
    <property type="entry name" value="Nuc_sug_transpt"/>
</dbReference>
<gene>
    <name evidence="6" type="ORF">BSTOLATCC_MIC50112</name>
</gene>
<keyword evidence="2 5" id="KW-0812">Transmembrane</keyword>
<evidence type="ECO:0000313" key="7">
    <source>
        <dbReference type="Proteomes" id="UP001162131"/>
    </source>
</evidence>
<proteinExistence type="predicted"/>
<dbReference type="PIRSF" id="PIRSF005799">
    <property type="entry name" value="UDP-gal_transpt"/>
    <property type="match status" value="1"/>
</dbReference>
<organism evidence="6 7">
    <name type="scientific">Blepharisma stoltei</name>
    <dbReference type="NCBI Taxonomy" id="1481888"/>
    <lineage>
        <taxon>Eukaryota</taxon>
        <taxon>Sar</taxon>
        <taxon>Alveolata</taxon>
        <taxon>Ciliophora</taxon>
        <taxon>Postciliodesmatophora</taxon>
        <taxon>Heterotrichea</taxon>
        <taxon>Heterotrichida</taxon>
        <taxon>Blepharismidae</taxon>
        <taxon>Blepharisma</taxon>
    </lineage>
</organism>
<keyword evidence="3 5" id="KW-1133">Transmembrane helix</keyword>
<feature type="transmembrane region" description="Helical" evidence="5">
    <location>
        <begin position="330"/>
        <end position="347"/>
    </location>
</feature>
<evidence type="ECO:0000313" key="6">
    <source>
        <dbReference type="EMBL" id="CAG9329999.1"/>
    </source>
</evidence>
<evidence type="ECO:0000256" key="3">
    <source>
        <dbReference type="ARBA" id="ARBA00022989"/>
    </source>
</evidence>
<feature type="transmembrane region" description="Helical" evidence="5">
    <location>
        <begin position="82"/>
        <end position="101"/>
    </location>
</feature>
<dbReference type="SUPFAM" id="SSF103481">
    <property type="entry name" value="Multidrug resistance efflux transporter EmrE"/>
    <property type="match status" value="1"/>
</dbReference>
<dbReference type="InterPro" id="IPR037185">
    <property type="entry name" value="EmrE-like"/>
</dbReference>
<dbReference type="GO" id="GO:0000139">
    <property type="term" value="C:Golgi membrane"/>
    <property type="evidence" value="ECO:0007669"/>
    <property type="project" value="InterPro"/>
</dbReference>
<keyword evidence="4 5" id="KW-0472">Membrane</keyword>
<dbReference type="AlphaFoldDB" id="A0AAU9JW78"/>
<sequence>MSNYYKQINEIELRDFINDKGGNNIAAKPLLSKETKRYESLNSLTYFSMIVFSIGIKCWQPLAITASQQPDGTYAYNKTMMVLLGEIFKFTINTFVFLLIFSTADLSKRASLTNISLKQSVHLLIPAIFYAASNTLVYYGLSYINPGVFHVLGNVRIIIAGILYRVIMKVKLADIQWLSLCLLTSGAVLSTPPSNGENDSSKWSDSLLGSVFITLMVSMSTFASVYTEMYYKRTKDVSIWYQNVILSIYGIIVNAIYLGFTELIGSGEPGIFEGWDFYAFQAVFVQAIMGMSLSFLFKYLDNIVYVISLTVSMLLTAFISMFYFEFKITPPFVCALVVIIASIYLYNRPKIIQNYQIDEKAFNF</sequence>
<accession>A0AAU9JW78</accession>
<evidence type="ECO:0000256" key="2">
    <source>
        <dbReference type="ARBA" id="ARBA00022692"/>
    </source>
</evidence>
<feature type="transmembrane region" description="Helical" evidence="5">
    <location>
        <begin position="121"/>
        <end position="141"/>
    </location>
</feature>
<evidence type="ECO:0000256" key="4">
    <source>
        <dbReference type="ARBA" id="ARBA00023136"/>
    </source>
</evidence>
<feature type="transmembrane region" description="Helical" evidence="5">
    <location>
        <begin position="206"/>
        <end position="227"/>
    </location>
</feature>
<comment type="caution">
    <text evidence="6">The sequence shown here is derived from an EMBL/GenBank/DDBJ whole genome shotgun (WGS) entry which is preliminary data.</text>
</comment>
<protein>
    <submittedName>
        <fullName evidence="6">Uncharacterized protein</fullName>
    </submittedName>
</protein>
<feature type="transmembrane region" description="Helical" evidence="5">
    <location>
        <begin position="239"/>
        <end position="258"/>
    </location>
</feature>
<dbReference type="Proteomes" id="UP001162131">
    <property type="component" value="Unassembled WGS sequence"/>
</dbReference>
<keyword evidence="7" id="KW-1185">Reference proteome</keyword>
<dbReference type="Pfam" id="PF04142">
    <property type="entry name" value="Nuc_sug_transp"/>
    <property type="match status" value="1"/>
</dbReference>
<reference evidence="6" key="1">
    <citation type="submission" date="2021-09" db="EMBL/GenBank/DDBJ databases">
        <authorList>
            <consortium name="AG Swart"/>
            <person name="Singh M."/>
            <person name="Singh A."/>
            <person name="Seah K."/>
            <person name="Emmerich C."/>
        </authorList>
    </citation>
    <scope>NUCLEOTIDE SEQUENCE</scope>
    <source>
        <strain evidence="6">ATCC30299</strain>
    </source>
</reference>
<feature type="transmembrane region" description="Helical" evidence="5">
    <location>
        <begin position="43"/>
        <end position="62"/>
    </location>
</feature>
<dbReference type="PANTHER" id="PTHR10231">
    <property type="entry name" value="NUCLEOTIDE-SUGAR TRANSMEMBRANE TRANSPORTER"/>
    <property type="match status" value="1"/>
</dbReference>